<evidence type="ECO:0000313" key="2">
    <source>
        <dbReference type="EMBL" id="CAB4950027.1"/>
    </source>
</evidence>
<keyword evidence="1" id="KW-0812">Transmembrane</keyword>
<proteinExistence type="predicted"/>
<sequence length="137" mass="14423">MSRLTRVRMPLAVGAASLAGCALLALVDPNVPGRYPTCPTKLLTGLDCPLCGGLRCVRALVSGDVGAAADHNLLVVLLAPVAVVAWLVWLVNRWNDRPMPTLPVPPRLVLWSSVALVVVWTVVRNLPVGAYLGSGLA</sequence>
<keyword evidence="1" id="KW-0472">Membrane</keyword>
<gene>
    <name evidence="2" type="ORF">UFOPK3773_01350</name>
</gene>
<dbReference type="PROSITE" id="PS51257">
    <property type="entry name" value="PROKAR_LIPOPROTEIN"/>
    <property type="match status" value="1"/>
</dbReference>
<evidence type="ECO:0000256" key="1">
    <source>
        <dbReference type="SAM" id="Phobius"/>
    </source>
</evidence>
<dbReference type="Pfam" id="PF10825">
    <property type="entry name" value="DUF2752"/>
    <property type="match status" value="1"/>
</dbReference>
<feature type="transmembrane region" description="Helical" evidence="1">
    <location>
        <begin position="73"/>
        <end position="92"/>
    </location>
</feature>
<accession>A0A6J7K432</accession>
<feature type="transmembrane region" description="Helical" evidence="1">
    <location>
        <begin position="104"/>
        <end position="123"/>
    </location>
</feature>
<name>A0A6J7K432_9ZZZZ</name>
<dbReference type="EMBL" id="CAFBNF010000159">
    <property type="protein sequence ID" value="CAB4950027.1"/>
    <property type="molecule type" value="Genomic_DNA"/>
</dbReference>
<organism evidence="2">
    <name type="scientific">freshwater metagenome</name>
    <dbReference type="NCBI Taxonomy" id="449393"/>
    <lineage>
        <taxon>unclassified sequences</taxon>
        <taxon>metagenomes</taxon>
        <taxon>ecological metagenomes</taxon>
    </lineage>
</organism>
<dbReference type="AlphaFoldDB" id="A0A6J7K432"/>
<dbReference type="InterPro" id="IPR021215">
    <property type="entry name" value="DUF2752"/>
</dbReference>
<keyword evidence="1" id="KW-1133">Transmembrane helix</keyword>
<protein>
    <submittedName>
        <fullName evidence="2">Unannotated protein</fullName>
    </submittedName>
</protein>
<reference evidence="2" key="1">
    <citation type="submission" date="2020-05" db="EMBL/GenBank/DDBJ databases">
        <authorList>
            <person name="Chiriac C."/>
            <person name="Salcher M."/>
            <person name="Ghai R."/>
            <person name="Kavagutti S V."/>
        </authorList>
    </citation>
    <scope>NUCLEOTIDE SEQUENCE</scope>
</reference>